<reference evidence="2" key="1">
    <citation type="submission" date="2022-06" db="EMBL/GenBank/DDBJ databases">
        <title>A novel DMS-producing enzyme.</title>
        <authorList>
            <person name="Zhang Y."/>
        </authorList>
    </citation>
    <scope>NUCLEOTIDE SEQUENCE</scope>
    <source>
        <strain evidence="2">RT37</strain>
    </source>
</reference>
<dbReference type="RefSeq" id="WP_348826713.1">
    <property type="nucleotide sequence ID" value="NZ_CP098827.1"/>
</dbReference>
<proteinExistence type="predicted"/>
<keyword evidence="1" id="KW-0812">Transmembrane</keyword>
<protein>
    <submittedName>
        <fullName evidence="2">Gas vesicle protein GvpG</fullName>
    </submittedName>
</protein>
<sequence length="87" mass="9848">MRDLGDFFAYGGMVYAVVASFLFLIGVNLPSPFNDKAEVGYLHKLKKNMVSKKARIELLECKKLLDAGAITQEEFDKKSEELKDLFL</sequence>
<dbReference type="AlphaFoldDB" id="A0AAU7KDH3"/>
<keyword evidence="1" id="KW-1133">Transmembrane helix</keyword>
<gene>
    <name evidence="2" type="ORF">NFG58_13295</name>
</gene>
<organism evidence="2">
    <name type="scientific">Halomonas sp. RT37</name>
    <dbReference type="NCBI Taxonomy" id="2950872"/>
    <lineage>
        <taxon>Bacteria</taxon>
        <taxon>Pseudomonadati</taxon>
        <taxon>Pseudomonadota</taxon>
        <taxon>Gammaproteobacteria</taxon>
        <taxon>Oceanospirillales</taxon>
        <taxon>Halomonadaceae</taxon>
        <taxon>Halomonas</taxon>
    </lineage>
</organism>
<feature type="transmembrane region" description="Helical" evidence="1">
    <location>
        <begin position="7"/>
        <end position="27"/>
    </location>
</feature>
<dbReference type="EMBL" id="CP098827">
    <property type="protein sequence ID" value="XBO69601.1"/>
    <property type="molecule type" value="Genomic_DNA"/>
</dbReference>
<name>A0AAU7KDH3_9GAMM</name>
<keyword evidence="1" id="KW-0472">Membrane</keyword>
<accession>A0AAU7KDH3</accession>
<evidence type="ECO:0000313" key="2">
    <source>
        <dbReference type="EMBL" id="XBO69601.1"/>
    </source>
</evidence>
<evidence type="ECO:0000256" key="1">
    <source>
        <dbReference type="SAM" id="Phobius"/>
    </source>
</evidence>